<feature type="domain" description="Phosphotyrosine protein phosphatase I" evidence="2">
    <location>
        <begin position="1"/>
        <end position="113"/>
    </location>
</feature>
<keyword evidence="4" id="KW-1185">Reference proteome</keyword>
<gene>
    <name evidence="3" type="ORF">SU86_007660</name>
</gene>
<dbReference type="Pfam" id="PF01451">
    <property type="entry name" value="LMWPc"/>
    <property type="match status" value="1"/>
</dbReference>
<keyword evidence="1" id="KW-0059">Arsenical resistance</keyword>
<evidence type="ECO:0000256" key="1">
    <source>
        <dbReference type="ARBA" id="ARBA00022849"/>
    </source>
</evidence>
<dbReference type="STRING" id="1603555.SU86_007660"/>
<reference evidence="3 4" key="1">
    <citation type="journal article" date="2016" name="Sci. Rep.">
        <title>A novel ammonia-oxidizing archaeon from wastewater treatment plant: Its enrichment, physiological and genomic characteristics.</title>
        <authorList>
            <person name="Li Y."/>
            <person name="Ding K."/>
            <person name="Wen X."/>
            <person name="Zhang B."/>
            <person name="Shen B."/>
            <person name="Yang Y."/>
        </authorList>
    </citation>
    <scope>NUCLEOTIDE SEQUENCE [LARGE SCALE GENOMIC DNA]</scope>
    <source>
        <strain evidence="3 4">SAT1</strain>
    </source>
</reference>
<dbReference type="SMART" id="SM00226">
    <property type="entry name" value="LMWPc"/>
    <property type="match status" value="1"/>
</dbReference>
<proteinExistence type="predicted"/>
<evidence type="ECO:0000259" key="2">
    <source>
        <dbReference type="SMART" id="SM00226"/>
    </source>
</evidence>
<dbReference type="PANTHER" id="PTHR43428">
    <property type="entry name" value="ARSENATE REDUCTASE"/>
    <property type="match status" value="1"/>
</dbReference>
<dbReference type="InterPro" id="IPR023485">
    <property type="entry name" value="Ptyr_pPase"/>
</dbReference>
<accession>A0A3G1B4V8</accession>
<dbReference type="KEGG" id="tah:SU86_007660"/>
<dbReference type="Proteomes" id="UP000266745">
    <property type="component" value="Chromosome"/>
</dbReference>
<protein>
    <submittedName>
        <fullName evidence="3">Arsenate reductase</fullName>
    </submittedName>
</protein>
<dbReference type="InterPro" id="IPR036196">
    <property type="entry name" value="Ptyr_pPase_sf"/>
</dbReference>
<evidence type="ECO:0000313" key="4">
    <source>
        <dbReference type="Proteomes" id="UP000266745"/>
    </source>
</evidence>
<dbReference type="AlphaFoldDB" id="A0A3G1B4V8"/>
<organism evidence="3 4">
    <name type="scientific">Candidatus Nitrosotenuis cloacae</name>
    <dbReference type="NCBI Taxonomy" id="1603555"/>
    <lineage>
        <taxon>Archaea</taxon>
        <taxon>Nitrososphaerota</taxon>
        <taxon>Candidatus Nitrosotenuis</taxon>
    </lineage>
</organism>
<dbReference type="GO" id="GO:0046685">
    <property type="term" value="P:response to arsenic-containing substance"/>
    <property type="evidence" value="ECO:0007669"/>
    <property type="project" value="UniProtKB-KW"/>
</dbReference>
<dbReference type="EMBL" id="CP011097">
    <property type="protein sequence ID" value="AJZ76716.1"/>
    <property type="molecule type" value="Genomic_DNA"/>
</dbReference>
<name>A0A3G1B4V8_9ARCH</name>
<sequence length="114" mass="12757">MAEGFFRKYAPTGYEPYSAGTKPTGAINPLAIQAMKESGIDITIQTPKTITDSMIREASKVINMGCMDRESCPALFVKNVFDWAIEDPKGKPLEDVRKIRDTIEKRVQELCKTL</sequence>
<dbReference type="Gene3D" id="3.40.50.2300">
    <property type="match status" value="1"/>
</dbReference>
<dbReference type="PANTHER" id="PTHR43428:SF1">
    <property type="entry name" value="ARSENATE REDUCTASE"/>
    <property type="match status" value="1"/>
</dbReference>
<dbReference type="SUPFAM" id="SSF52788">
    <property type="entry name" value="Phosphotyrosine protein phosphatases I"/>
    <property type="match status" value="1"/>
</dbReference>
<evidence type="ECO:0000313" key="3">
    <source>
        <dbReference type="EMBL" id="AJZ76716.1"/>
    </source>
</evidence>